<organism evidence="1 2">
    <name type="scientific">Eumeta variegata</name>
    <name type="common">Bagworm moth</name>
    <name type="synonym">Eumeta japonica</name>
    <dbReference type="NCBI Taxonomy" id="151549"/>
    <lineage>
        <taxon>Eukaryota</taxon>
        <taxon>Metazoa</taxon>
        <taxon>Ecdysozoa</taxon>
        <taxon>Arthropoda</taxon>
        <taxon>Hexapoda</taxon>
        <taxon>Insecta</taxon>
        <taxon>Pterygota</taxon>
        <taxon>Neoptera</taxon>
        <taxon>Endopterygota</taxon>
        <taxon>Lepidoptera</taxon>
        <taxon>Glossata</taxon>
        <taxon>Ditrysia</taxon>
        <taxon>Tineoidea</taxon>
        <taxon>Psychidae</taxon>
        <taxon>Oiketicinae</taxon>
        <taxon>Eumeta</taxon>
    </lineage>
</organism>
<reference evidence="1 2" key="1">
    <citation type="journal article" date="2019" name="Commun. Biol.">
        <title>The bagworm genome reveals a unique fibroin gene that provides high tensile strength.</title>
        <authorList>
            <person name="Kono N."/>
            <person name="Nakamura H."/>
            <person name="Ohtoshi R."/>
            <person name="Tomita M."/>
            <person name="Numata K."/>
            <person name="Arakawa K."/>
        </authorList>
    </citation>
    <scope>NUCLEOTIDE SEQUENCE [LARGE SCALE GENOMIC DNA]</scope>
</reference>
<evidence type="ECO:0000313" key="2">
    <source>
        <dbReference type="Proteomes" id="UP000299102"/>
    </source>
</evidence>
<proteinExistence type="predicted"/>
<evidence type="ECO:0000313" key="1">
    <source>
        <dbReference type="EMBL" id="GBP81932.1"/>
    </source>
</evidence>
<accession>A0A4C1Z3U9</accession>
<comment type="caution">
    <text evidence="1">The sequence shown here is derived from an EMBL/GenBank/DDBJ whole genome shotgun (WGS) entry which is preliminary data.</text>
</comment>
<dbReference type="AlphaFoldDB" id="A0A4C1Z3U9"/>
<gene>
    <name evidence="1" type="ORF">EVAR_89040_1</name>
</gene>
<dbReference type="EMBL" id="BGZK01001538">
    <property type="protein sequence ID" value="GBP81932.1"/>
    <property type="molecule type" value="Genomic_DNA"/>
</dbReference>
<dbReference type="Proteomes" id="UP000299102">
    <property type="component" value="Unassembled WGS sequence"/>
</dbReference>
<name>A0A4C1Z3U9_EUMVA</name>
<protein>
    <submittedName>
        <fullName evidence="1">Uncharacterized protein</fullName>
    </submittedName>
</protein>
<sequence>MNGHYYFARTFPCPRRLGRAVSCHAAMETRRCTHARELFQFFEYSQSHVAGPSTALAHVTPIGGSTDICVPLSVKVDPSSYLGVSFADSSSPQMISRGHDAEAPVAILAIACIPTRRREEKG</sequence>
<keyword evidence="2" id="KW-1185">Reference proteome</keyword>